<evidence type="ECO:0000256" key="6">
    <source>
        <dbReference type="ARBA" id="ARBA00022833"/>
    </source>
</evidence>
<reference evidence="8 9" key="1">
    <citation type="submission" date="2023-09" db="EMBL/GenBank/DDBJ databases">
        <authorList>
            <person name="Rey-Velasco X."/>
        </authorList>
    </citation>
    <scope>NUCLEOTIDE SEQUENCE [LARGE SCALE GENOMIC DNA]</scope>
    <source>
        <strain evidence="8 9">W242</strain>
    </source>
</reference>
<dbReference type="HAMAP" id="MF_00009">
    <property type="entry name" value="Endoribonucl_YbeY"/>
    <property type="match status" value="1"/>
</dbReference>
<keyword evidence="7" id="KW-0698">rRNA processing</keyword>
<dbReference type="InterPro" id="IPR002036">
    <property type="entry name" value="YbeY"/>
</dbReference>
<dbReference type="Pfam" id="PF02130">
    <property type="entry name" value="YbeY"/>
    <property type="match status" value="1"/>
</dbReference>
<accession>A0ABU2YBL9</accession>
<evidence type="ECO:0000313" key="8">
    <source>
        <dbReference type="EMBL" id="MDT0555586.1"/>
    </source>
</evidence>
<organism evidence="8 9">
    <name type="scientific">Patiriisocius hiemis</name>
    <dbReference type="NCBI Taxonomy" id="3075604"/>
    <lineage>
        <taxon>Bacteria</taxon>
        <taxon>Pseudomonadati</taxon>
        <taxon>Bacteroidota</taxon>
        <taxon>Flavobacteriia</taxon>
        <taxon>Flavobacteriales</taxon>
        <taxon>Flavobacteriaceae</taxon>
        <taxon>Patiriisocius</taxon>
    </lineage>
</organism>
<keyword evidence="5 7" id="KW-0378">Hydrolase</keyword>
<keyword evidence="3 7" id="KW-0479">Metal-binding</keyword>
<dbReference type="Proteomes" id="UP001254488">
    <property type="component" value="Unassembled WGS sequence"/>
</dbReference>
<sequence length="144" mass="16770">MINFFSETDFELSNTIDVSNWIHKVINGYDKKLGEIVYVFCDDDYLHKLNMSFLNHNTLTDIITFDNSLGSILHGEIYISIDRVKENAKDFDTSFLNELYRVVIHGILHLCGLKDKTEKEEKEMRIAEETALSLLKNNYTLDNQ</sequence>
<keyword evidence="2 7" id="KW-0540">Nuclease</keyword>
<keyword evidence="7" id="KW-0690">Ribosome biogenesis</keyword>
<dbReference type="PANTHER" id="PTHR46986">
    <property type="entry name" value="ENDORIBONUCLEASE YBEY, CHLOROPLASTIC"/>
    <property type="match status" value="1"/>
</dbReference>
<evidence type="ECO:0000256" key="4">
    <source>
        <dbReference type="ARBA" id="ARBA00022759"/>
    </source>
</evidence>
<evidence type="ECO:0000256" key="3">
    <source>
        <dbReference type="ARBA" id="ARBA00022723"/>
    </source>
</evidence>
<keyword evidence="7" id="KW-0963">Cytoplasm</keyword>
<dbReference type="InterPro" id="IPR023091">
    <property type="entry name" value="MetalPrtase_cat_dom_sf_prd"/>
</dbReference>
<comment type="subcellular location">
    <subcellularLocation>
        <location evidence="7">Cytoplasm</location>
    </subcellularLocation>
</comment>
<protein>
    <recommendedName>
        <fullName evidence="7">Endoribonuclease YbeY</fullName>
        <ecNumber evidence="7">3.1.-.-</ecNumber>
    </recommendedName>
</protein>
<evidence type="ECO:0000313" key="9">
    <source>
        <dbReference type="Proteomes" id="UP001254488"/>
    </source>
</evidence>
<name>A0ABU2YBL9_9FLAO</name>
<keyword evidence="4 7" id="KW-0255">Endonuclease</keyword>
<dbReference type="RefSeq" id="WP_311332536.1">
    <property type="nucleotide sequence ID" value="NZ_JAVRHZ010000002.1"/>
</dbReference>
<comment type="similarity">
    <text evidence="1 7">Belongs to the endoribonuclease YbeY family.</text>
</comment>
<dbReference type="PANTHER" id="PTHR46986:SF1">
    <property type="entry name" value="ENDORIBONUCLEASE YBEY, CHLOROPLASTIC"/>
    <property type="match status" value="1"/>
</dbReference>
<evidence type="ECO:0000256" key="5">
    <source>
        <dbReference type="ARBA" id="ARBA00022801"/>
    </source>
</evidence>
<comment type="cofactor">
    <cofactor evidence="7">
        <name>Zn(2+)</name>
        <dbReference type="ChEBI" id="CHEBI:29105"/>
    </cofactor>
    <text evidence="7">Binds 1 zinc ion.</text>
</comment>
<dbReference type="EC" id="3.1.-.-" evidence="7"/>
<comment type="function">
    <text evidence="7">Single strand-specific metallo-endoribonuclease involved in late-stage 70S ribosome quality control and in maturation of the 3' terminus of the 16S rRNA.</text>
</comment>
<keyword evidence="6 7" id="KW-0862">Zinc</keyword>
<dbReference type="Gene3D" id="3.40.390.30">
    <property type="entry name" value="Metalloproteases ('zincins'), catalytic domain"/>
    <property type="match status" value="1"/>
</dbReference>
<feature type="binding site" evidence="7">
    <location>
        <position position="115"/>
    </location>
    <ligand>
        <name>Zn(2+)</name>
        <dbReference type="ChEBI" id="CHEBI:29105"/>
        <note>catalytic</note>
    </ligand>
</feature>
<proteinExistence type="inferred from homology"/>
<gene>
    <name evidence="7 8" type="primary">ybeY</name>
    <name evidence="8" type="ORF">RM538_06190</name>
</gene>
<dbReference type="NCBIfam" id="TIGR00043">
    <property type="entry name" value="rRNA maturation RNase YbeY"/>
    <property type="match status" value="1"/>
</dbReference>
<comment type="caution">
    <text evidence="8">The sequence shown here is derived from an EMBL/GenBank/DDBJ whole genome shotgun (WGS) entry which is preliminary data.</text>
</comment>
<feature type="binding site" evidence="7">
    <location>
        <position position="109"/>
    </location>
    <ligand>
        <name>Zn(2+)</name>
        <dbReference type="ChEBI" id="CHEBI:29105"/>
        <note>catalytic</note>
    </ligand>
</feature>
<dbReference type="EMBL" id="JAVRHZ010000002">
    <property type="protein sequence ID" value="MDT0555586.1"/>
    <property type="molecule type" value="Genomic_DNA"/>
</dbReference>
<evidence type="ECO:0000256" key="2">
    <source>
        <dbReference type="ARBA" id="ARBA00022722"/>
    </source>
</evidence>
<evidence type="ECO:0000256" key="7">
    <source>
        <dbReference type="HAMAP-Rule" id="MF_00009"/>
    </source>
</evidence>
<evidence type="ECO:0000256" key="1">
    <source>
        <dbReference type="ARBA" id="ARBA00010875"/>
    </source>
</evidence>
<keyword evidence="9" id="KW-1185">Reference proteome</keyword>
<dbReference type="SUPFAM" id="SSF55486">
    <property type="entry name" value="Metalloproteases ('zincins'), catalytic domain"/>
    <property type="match status" value="1"/>
</dbReference>
<feature type="binding site" evidence="7">
    <location>
        <position position="105"/>
    </location>
    <ligand>
        <name>Zn(2+)</name>
        <dbReference type="ChEBI" id="CHEBI:29105"/>
        <note>catalytic</note>
    </ligand>
</feature>